<dbReference type="InterPro" id="IPR001878">
    <property type="entry name" value="Znf_CCHC"/>
</dbReference>
<keyword evidence="1" id="KW-0479">Metal-binding</keyword>
<feature type="domain" description="CCHC-type" evidence="2">
    <location>
        <begin position="165"/>
        <end position="181"/>
    </location>
</feature>
<proteinExistence type="predicted"/>
<dbReference type="GO" id="GO:0003723">
    <property type="term" value="F:RNA binding"/>
    <property type="evidence" value="ECO:0007669"/>
    <property type="project" value="TreeGrafter"/>
</dbReference>
<sequence length="246" mass="27571">MWDLTEISPFQLLQHRFDQLETFVFNNTKPVTPEDQEEVQESGEEIYFPALDVGMGKTSTVSFWMENEVKKPQDKDFVHVEDDSVPLYDRGFALGLTSAEGSNNLGGSDFMEKERKLMEEKEWNGGDGNGDAASGFTVFGAKHALGAIDRNIWTTKGMEVLDAPRCFNCGSYSHSLKECPKPRDNAVVNNSRKQLKSRRNQTAGLRNLTRYYQDSPGGKYEGLKPGVLAPETRRLLGLGKPDHQSD</sequence>
<evidence type="ECO:0000259" key="2">
    <source>
        <dbReference type="PROSITE" id="PS50158"/>
    </source>
</evidence>
<evidence type="ECO:0000256" key="1">
    <source>
        <dbReference type="PROSITE-ProRule" id="PRU00047"/>
    </source>
</evidence>
<organism evidence="3 4">
    <name type="scientific">Carnegiea gigantea</name>
    <dbReference type="NCBI Taxonomy" id="171969"/>
    <lineage>
        <taxon>Eukaryota</taxon>
        <taxon>Viridiplantae</taxon>
        <taxon>Streptophyta</taxon>
        <taxon>Embryophyta</taxon>
        <taxon>Tracheophyta</taxon>
        <taxon>Spermatophyta</taxon>
        <taxon>Magnoliopsida</taxon>
        <taxon>eudicotyledons</taxon>
        <taxon>Gunneridae</taxon>
        <taxon>Pentapetalae</taxon>
        <taxon>Caryophyllales</taxon>
        <taxon>Cactineae</taxon>
        <taxon>Cactaceae</taxon>
        <taxon>Cactoideae</taxon>
        <taxon>Echinocereeae</taxon>
        <taxon>Carnegiea</taxon>
    </lineage>
</organism>
<reference evidence="3" key="1">
    <citation type="submission" date="2022-04" db="EMBL/GenBank/DDBJ databases">
        <title>Carnegiea gigantea Genome sequencing and assembly v2.</title>
        <authorList>
            <person name="Copetti D."/>
            <person name="Sanderson M.J."/>
            <person name="Burquez A."/>
            <person name="Wojciechowski M.F."/>
        </authorList>
    </citation>
    <scope>NUCLEOTIDE SEQUENCE</scope>
    <source>
        <strain evidence="3">SGP5-SGP5p</strain>
        <tissue evidence="3">Aerial part</tissue>
    </source>
</reference>
<gene>
    <name evidence="3" type="ORF">Cgig2_017395</name>
</gene>
<dbReference type="AlphaFoldDB" id="A0A9Q1JJV8"/>
<dbReference type="OrthoDB" id="8026949at2759"/>
<dbReference type="GO" id="GO:0071013">
    <property type="term" value="C:catalytic step 2 spliceosome"/>
    <property type="evidence" value="ECO:0007669"/>
    <property type="project" value="TreeGrafter"/>
</dbReference>
<name>A0A9Q1JJV8_9CARY</name>
<dbReference type="SUPFAM" id="SSF57756">
    <property type="entry name" value="Retrovirus zinc finger-like domains"/>
    <property type="match status" value="1"/>
</dbReference>
<accession>A0A9Q1JJV8</accession>
<dbReference type="EMBL" id="JAKOGI010002676">
    <property type="protein sequence ID" value="KAJ8421548.1"/>
    <property type="molecule type" value="Genomic_DNA"/>
</dbReference>
<dbReference type="InterPro" id="IPR036875">
    <property type="entry name" value="Znf_CCHC_sf"/>
</dbReference>
<keyword evidence="1" id="KW-0863">Zinc-finger</keyword>
<dbReference type="PROSITE" id="PS50158">
    <property type="entry name" value="ZF_CCHC"/>
    <property type="match status" value="1"/>
</dbReference>
<evidence type="ECO:0000313" key="3">
    <source>
        <dbReference type="EMBL" id="KAJ8421548.1"/>
    </source>
</evidence>
<keyword evidence="4" id="KW-1185">Reference proteome</keyword>
<dbReference type="GO" id="GO:0008270">
    <property type="term" value="F:zinc ion binding"/>
    <property type="evidence" value="ECO:0007669"/>
    <property type="project" value="UniProtKB-KW"/>
</dbReference>
<dbReference type="Proteomes" id="UP001153076">
    <property type="component" value="Unassembled WGS sequence"/>
</dbReference>
<evidence type="ECO:0000313" key="4">
    <source>
        <dbReference type="Proteomes" id="UP001153076"/>
    </source>
</evidence>
<comment type="caution">
    <text evidence="3">The sequence shown here is derived from an EMBL/GenBank/DDBJ whole genome shotgun (WGS) entry which is preliminary data.</text>
</comment>
<dbReference type="PANTHER" id="PTHR13316">
    <property type="entry name" value="ZINC FINGER, CCHC DOMAIN CONTAINING 8"/>
    <property type="match status" value="1"/>
</dbReference>
<protein>
    <recommendedName>
        <fullName evidence="2">CCHC-type domain-containing protein</fullName>
    </recommendedName>
</protein>
<keyword evidence="1" id="KW-0862">Zinc</keyword>
<dbReference type="InterPro" id="IPR052115">
    <property type="entry name" value="NEXT_complex_subunit_ZCCHC8"/>
</dbReference>
<dbReference type="PANTHER" id="PTHR13316:SF0">
    <property type="entry name" value="ZINC FINGER CCHC DOMAIN-CONTAINING PROTEIN 8"/>
    <property type="match status" value="1"/>
</dbReference>